<name>A0ABM4CZ06_HYDVU</name>
<organism evidence="1 2">
    <name type="scientific">Hydra vulgaris</name>
    <name type="common">Hydra</name>
    <name type="synonym">Hydra attenuata</name>
    <dbReference type="NCBI Taxonomy" id="6087"/>
    <lineage>
        <taxon>Eukaryota</taxon>
        <taxon>Metazoa</taxon>
        <taxon>Cnidaria</taxon>
        <taxon>Hydrozoa</taxon>
        <taxon>Hydroidolina</taxon>
        <taxon>Anthoathecata</taxon>
        <taxon>Aplanulata</taxon>
        <taxon>Hydridae</taxon>
        <taxon>Hydra</taxon>
    </lineage>
</organism>
<accession>A0ABM4CZ06</accession>
<protein>
    <submittedName>
        <fullName evidence="2">Uncharacterized protein LOC136087689</fullName>
    </submittedName>
</protein>
<sequence length="654" mass="76106">MGAIPLINRPTRVTPKSATLIDNILTTDVFNSDLNKGILKTDISDHFPIFFIINNSKIMTKANIKVKLRNFNQKNVKQFKTQLSLLHWKNIDFSDNANKIYDDFFNTFYSVYDANFPLHEKTLNQKNINSPWIIKGLKKSSKVKQKLYIKYLKNKSFANEKIYKDYKNLFEKVRKNLKKHYYSKILNKAKNTCKRSWEIIKEIIGKSKPCSGSLPHMIKVDNNNIINSQTIAHEFNKFFVEIGPKLSKLIPNTETSFKDFLVPMDNCIHSDELSKELLFDEFEKAFKTLKKNKAVGPDEINGNIILDCFEQLKYILFKVFKSSIEQGVFPDQLKIAKVILLFKGGDKSDIMVINIIDIMAVTLVEIKKMIKDLFTNYKVETEAALKQQESNFISIVSSNTKILNERLDKVEKNILENAKKISTLAAEVDEIKVSLNFHEELIEKKIKNSLDIFIQNKSNHNEIQNNNTDLKKINSKLREIEDRTRRNNLRVDGIKEDDNGTWLESEQKVKEIFNEYLGVENAKIERAHRAGKKGVKENRTIVLKLLDFKDKEEILRNASKLKGKNIYINEDYCMETNKIRKELREKMKIERKLGKFAYISYDKLIVRERKTNKKKQEKCVNIDVNSVNSNGVNMTDSVDNVDSEGYLQVYQNEK</sequence>
<dbReference type="Gene3D" id="3.30.70.1820">
    <property type="entry name" value="L1 transposable element, RRM domain"/>
    <property type="match status" value="1"/>
</dbReference>
<reference evidence="2" key="1">
    <citation type="submission" date="2025-08" db="UniProtKB">
        <authorList>
            <consortium name="RefSeq"/>
        </authorList>
    </citation>
    <scope>IDENTIFICATION</scope>
</reference>
<dbReference type="PANTHER" id="PTHR47510:SF3">
    <property type="entry name" value="ENDO_EXONUCLEASE_PHOSPHATASE DOMAIN-CONTAINING PROTEIN"/>
    <property type="match status" value="1"/>
</dbReference>
<dbReference type="Proteomes" id="UP001652625">
    <property type="component" value="Chromosome 12"/>
</dbReference>
<dbReference type="RefSeq" id="XP_065667197.1">
    <property type="nucleotide sequence ID" value="XM_065811125.1"/>
</dbReference>
<evidence type="ECO:0000313" key="2">
    <source>
        <dbReference type="RefSeq" id="XP_065667197.1"/>
    </source>
</evidence>
<gene>
    <name evidence="2" type="primary">LOC136087689</name>
</gene>
<proteinExistence type="predicted"/>
<evidence type="ECO:0000313" key="1">
    <source>
        <dbReference type="Proteomes" id="UP001652625"/>
    </source>
</evidence>
<keyword evidence="1" id="KW-1185">Reference proteome</keyword>
<dbReference type="PANTHER" id="PTHR47510">
    <property type="entry name" value="REVERSE TRANSCRIPTASE DOMAIN-CONTAINING PROTEIN"/>
    <property type="match status" value="1"/>
</dbReference>
<dbReference type="GeneID" id="136087689"/>